<proteinExistence type="inferred from homology"/>
<evidence type="ECO:0000313" key="6">
    <source>
        <dbReference type="Proteomes" id="UP000277577"/>
    </source>
</evidence>
<dbReference type="PANTHER" id="PTHR34477:SF1">
    <property type="entry name" value="UPF0213 PROTEIN YHBQ"/>
    <property type="match status" value="1"/>
</dbReference>
<gene>
    <name evidence="3" type="ORF">Lche_3259</name>
    <name evidence="4" type="ORF">NCTC11976_01218</name>
</gene>
<dbReference type="CDD" id="cd10456">
    <property type="entry name" value="GIY-YIG_UPF0213"/>
    <property type="match status" value="1"/>
</dbReference>
<protein>
    <submittedName>
        <fullName evidence="3">Nuclease</fullName>
    </submittedName>
</protein>
<comment type="similarity">
    <text evidence="1">Belongs to the UPF0213 family.</text>
</comment>
<dbReference type="RefSeq" id="WP_028381284.1">
    <property type="nucleotide sequence ID" value="NZ_CAAAIT010000004.1"/>
</dbReference>
<dbReference type="Pfam" id="PF01541">
    <property type="entry name" value="GIY-YIG"/>
    <property type="match status" value="1"/>
</dbReference>
<evidence type="ECO:0000256" key="1">
    <source>
        <dbReference type="ARBA" id="ARBA00007435"/>
    </source>
</evidence>
<dbReference type="EMBL" id="LR134173">
    <property type="protein sequence ID" value="VEB35167.1"/>
    <property type="molecule type" value="Genomic_DNA"/>
</dbReference>
<dbReference type="Proteomes" id="UP000054921">
    <property type="component" value="Unassembled WGS sequence"/>
</dbReference>
<reference evidence="4 6" key="2">
    <citation type="submission" date="2018-12" db="EMBL/GenBank/DDBJ databases">
        <authorList>
            <consortium name="Pathogen Informatics"/>
        </authorList>
    </citation>
    <scope>NUCLEOTIDE SEQUENCE [LARGE SCALE GENOMIC DNA]</scope>
    <source>
        <strain evidence="4 6">NCTC11976</strain>
    </source>
</reference>
<dbReference type="PANTHER" id="PTHR34477">
    <property type="entry name" value="UPF0213 PROTEIN YHBQ"/>
    <property type="match status" value="1"/>
</dbReference>
<reference evidence="3 5" key="1">
    <citation type="submission" date="2015-11" db="EMBL/GenBank/DDBJ databases">
        <title>Genomic analysis of 38 Legionella species identifies large and diverse effector repertoires.</title>
        <authorList>
            <person name="Burstein D."/>
            <person name="Amaro F."/>
            <person name="Zusman T."/>
            <person name="Lifshitz Z."/>
            <person name="Cohen O."/>
            <person name="Gilbert J.A."/>
            <person name="Pupko T."/>
            <person name="Shuman H.A."/>
            <person name="Segal G."/>
        </authorList>
    </citation>
    <scope>NUCLEOTIDE SEQUENCE [LARGE SCALE GENOMIC DNA]</scope>
    <source>
        <strain evidence="3 5">ORW</strain>
    </source>
</reference>
<evidence type="ECO:0000313" key="4">
    <source>
        <dbReference type="EMBL" id="VEB35167.1"/>
    </source>
</evidence>
<name>A0A0W0S4Q5_9GAMM</name>
<dbReference type="InterPro" id="IPR000305">
    <property type="entry name" value="GIY-YIG_endonuc"/>
</dbReference>
<dbReference type="EMBL" id="LNXW01000014">
    <property type="protein sequence ID" value="KTC78470.1"/>
    <property type="molecule type" value="Genomic_DNA"/>
</dbReference>
<sequence length="100" mass="11779">MSEKSYWVYILQCNNQSYYTGYTDNLERRFQEHLSGKGSKYTRSFKPLAIAQSWEIKGGKLIAMRIERYIKKLSKHQKEQLVLNPYSDTLINILSHEVSS</sequence>
<feature type="domain" description="GIY-YIG" evidence="2">
    <location>
        <begin position="4"/>
        <end position="80"/>
    </location>
</feature>
<evidence type="ECO:0000259" key="2">
    <source>
        <dbReference type="PROSITE" id="PS50164"/>
    </source>
</evidence>
<accession>A0A0W0S4Q5</accession>
<keyword evidence="6" id="KW-1185">Reference proteome</keyword>
<dbReference type="InterPro" id="IPR050190">
    <property type="entry name" value="UPF0213_domain"/>
</dbReference>
<evidence type="ECO:0000313" key="3">
    <source>
        <dbReference type="EMBL" id="KTC78470.1"/>
    </source>
</evidence>
<dbReference type="AlphaFoldDB" id="A0A0W0S4Q5"/>
<dbReference type="SUPFAM" id="SSF82771">
    <property type="entry name" value="GIY-YIG endonuclease"/>
    <property type="match status" value="1"/>
</dbReference>
<dbReference type="Proteomes" id="UP000277577">
    <property type="component" value="Chromosome"/>
</dbReference>
<organism evidence="3 5">
    <name type="scientific">Legionella cherrii</name>
    <dbReference type="NCBI Taxonomy" id="28084"/>
    <lineage>
        <taxon>Bacteria</taxon>
        <taxon>Pseudomonadati</taxon>
        <taxon>Pseudomonadota</taxon>
        <taxon>Gammaproteobacteria</taxon>
        <taxon>Legionellales</taxon>
        <taxon>Legionellaceae</taxon>
        <taxon>Legionella</taxon>
    </lineage>
</organism>
<dbReference type="Gene3D" id="3.40.1440.10">
    <property type="entry name" value="GIY-YIG endonuclease"/>
    <property type="match status" value="1"/>
</dbReference>
<dbReference type="PROSITE" id="PS50164">
    <property type="entry name" value="GIY_YIG"/>
    <property type="match status" value="1"/>
</dbReference>
<dbReference type="PATRIC" id="fig|28084.5.peg.3538"/>
<dbReference type="OrthoDB" id="9797095at2"/>
<evidence type="ECO:0000313" key="5">
    <source>
        <dbReference type="Proteomes" id="UP000054921"/>
    </source>
</evidence>
<dbReference type="InterPro" id="IPR035901">
    <property type="entry name" value="GIY-YIG_endonuc_sf"/>
</dbReference>